<evidence type="ECO:0000256" key="5">
    <source>
        <dbReference type="ARBA" id="ARBA00022723"/>
    </source>
</evidence>
<evidence type="ECO:0000256" key="9">
    <source>
        <dbReference type="ARBA" id="ARBA00049228"/>
    </source>
</evidence>
<evidence type="ECO:0000256" key="8">
    <source>
        <dbReference type="ARBA" id="ARBA00023004"/>
    </source>
</evidence>
<evidence type="ECO:0000256" key="2">
    <source>
        <dbReference type="ARBA" id="ARBA00004063"/>
    </source>
</evidence>
<evidence type="ECO:0000256" key="4">
    <source>
        <dbReference type="ARBA" id="ARBA00011738"/>
    </source>
</evidence>
<dbReference type="Pfam" id="PF05721">
    <property type="entry name" value="PhyH"/>
    <property type="match status" value="1"/>
</dbReference>
<comment type="caution">
    <text evidence="11">The sequence shown here is derived from an EMBL/GenBank/DDBJ whole genome shotgun (WGS) entry which is preliminary data.</text>
</comment>
<proteinExistence type="inferred from homology"/>
<keyword evidence="8" id="KW-0408">Iron</keyword>
<dbReference type="PANTHER" id="PTHR20883:SF48">
    <property type="entry name" value="ECTOINE DIOXYGENASE"/>
    <property type="match status" value="1"/>
</dbReference>
<dbReference type="NCBIfam" id="TIGR02408">
    <property type="entry name" value="ectoine_ThpD"/>
    <property type="match status" value="1"/>
</dbReference>
<evidence type="ECO:0000256" key="6">
    <source>
        <dbReference type="ARBA" id="ARBA00022964"/>
    </source>
</evidence>
<dbReference type="EC" id="1.14.11.55" evidence="10"/>
<dbReference type="EMBL" id="JANRHA010000001">
    <property type="protein sequence ID" value="MDG3013178.1"/>
    <property type="molecule type" value="Genomic_DNA"/>
</dbReference>
<comment type="subunit">
    <text evidence="4">Homodimer.</text>
</comment>
<dbReference type="PANTHER" id="PTHR20883">
    <property type="entry name" value="PHYTANOYL-COA DIOXYGENASE DOMAIN CONTAINING 1"/>
    <property type="match status" value="1"/>
</dbReference>
<organism evidence="11 12">
    <name type="scientific">Speluncibacter jeojiensis</name>
    <dbReference type="NCBI Taxonomy" id="2710754"/>
    <lineage>
        <taxon>Bacteria</taxon>
        <taxon>Bacillati</taxon>
        <taxon>Actinomycetota</taxon>
        <taxon>Actinomycetes</taxon>
        <taxon>Mycobacteriales</taxon>
        <taxon>Speluncibacteraceae</taxon>
        <taxon>Speluncibacter</taxon>
    </lineage>
</organism>
<dbReference type="GO" id="GO:0016706">
    <property type="term" value="F:2-oxoglutarate-dependent dioxygenase activity"/>
    <property type="evidence" value="ECO:0007669"/>
    <property type="project" value="InterPro"/>
</dbReference>
<accession>A0A9X4RC43</accession>
<evidence type="ECO:0000313" key="11">
    <source>
        <dbReference type="EMBL" id="MDG3013178.1"/>
    </source>
</evidence>
<name>A0A9X4RC43_9ACTN</name>
<reference evidence="11" key="1">
    <citation type="submission" date="2022-08" db="EMBL/GenBank/DDBJ databases">
        <title>Genome analysis of Corynebacteriales strain.</title>
        <authorList>
            <person name="Lee S.D."/>
        </authorList>
    </citation>
    <scope>NUCLEOTIDE SEQUENCE</scope>
    <source>
        <strain evidence="11">D3-21</strain>
    </source>
</reference>
<evidence type="ECO:0000256" key="1">
    <source>
        <dbReference type="ARBA" id="ARBA00001954"/>
    </source>
</evidence>
<dbReference type="SUPFAM" id="SSF51197">
    <property type="entry name" value="Clavaminate synthase-like"/>
    <property type="match status" value="1"/>
</dbReference>
<evidence type="ECO:0000256" key="10">
    <source>
        <dbReference type="NCBIfam" id="TIGR02408"/>
    </source>
</evidence>
<sequence length="304" mass="33390">MTVDQTMEVADSAVTDRYPTRMGESPRWVRRTDPTVWAGNDGPMTVPELRAHDRAGYTVVPEAFAAEEILRLRAEVSRLADDPALRGDERVVRERGTGAVRSIFEVHRVSPVIAGLVADDRIVGRARQLLGSDVYIHQSRVNLMPGFEGTGFYWHSDFETWHAEDGLPRPRAVSCSIALTDNLPYNGALMVLPGSHRTFVPCVGHTPEQNYRTSLVQQQVGVPSRRDVEALVAEHGIEQFTGSAGSALWFDSNIMHGSGSNVTPHPRSNIFLVFNSVDNAPGEPFAAGAPRPEFIAARTAEPVR</sequence>
<keyword evidence="5" id="KW-0479">Metal-binding</keyword>
<dbReference type="GO" id="GO:0005506">
    <property type="term" value="F:iron ion binding"/>
    <property type="evidence" value="ECO:0007669"/>
    <property type="project" value="UniProtKB-ARBA"/>
</dbReference>
<comment type="cofactor">
    <cofactor evidence="1">
        <name>Fe(2+)</name>
        <dbReference type="ChEBI" id="CHEBI:29033"/>
    </cofactor>
</comment>
<protein>
    <recommendedName>
        <fullName evidence="10">Ectoine hydroxylase</fullName>
        <ecNumber evidence="10">1.14.11.55</ecNumber>
    </recommendedName>
</protein>
<keyword evidence="7 11" id="KW-0560">Oxidoreductase</keyword>
<comment type="catalytic activity">
    <reaction evidence="9">
        <text>L-ectoine + 2-oxoglutarate + O2 = 5-hydroxyectoine + succinate + CO2</text>
        <dbReference type="Rhea" id="RHEA:45740"/>
        <dbReference type="ChEBI" id="CHEBI:15379"/>
        <dbReference type="ChEBI" id="CHEBI:16526"/>
        <dbReference type="ChEBI" id="CHEBI:16810"/>
        <dbReference type="ChEBI" id="CHEBI:30031"/>
        <dbReference type="ChEBI" id="CHEBI:58515"/>
        <dbReference type="ChEBI" id="CHEBI:85413"/>
        <dbReference type="EC" id="1.14.11.55"/>
    </reaction>
</comment>
<dbReference type="InterPro" id="IPR008775">
    <property type="entry name" value="Phytyl_CoA_dOase-like"/>
</dbReference>
<dbReference type="InterPro" id="IPR012774">
    <property type="entry name" value="EctD"/>
</dbReference>
<keyword evidence="6" id="KW-0223">Dioxygenase</keyword>
<dbReference type="RefSeq" id="WP_332518961.1">
    <property type="nucleotide sequence ID" value="NZ_JANRHA010000001.1"/>
</dbReference>
<gene>
    <name evidence="11" type="primary">thpD</name>
    <name evidence="11" type="ORF">NVS88_01240</name>
</gene>
<dbReference type="AlphaFoldDB" id="A0A9X4RC43"/>
<dbReference type="Gene3D" id="2.60.120.620">
    <property type="entry name" value="q2cbj1_9rhob like domain"/>
    <property type="match status" value="1"/>
</dbReference>
<evidence type="ECO:0000313" key="12">
    <source>
        <dbReference type="Proteomes" id="UP001152755"/>
    </source>
</evidence>
<dbReference type="Proteomes" id="UP001152755">
    <property type="component" value="Unassembled WGS sequence"/>
</dbReference>
<comment type="similarity">
    <text evidence="3">Belongs to the PhyH family. EctD subfamily.</text>
</comment>
<comment type="function">
    <text evidence="2">Involved in the biosynthesis of 5-hydroxyectoine, called compatible solute, which helps organisms to survive extreme osmotic stress by acting as a highly soluble organic osmolyte. Catalyzes the 2-oxoglutarate-dependent selective hydroxylation of L-ectoine to yield (4S,5S)-5-hydroxyectoine.</text>
</comment>
<keyword evidence="12" id="KW-1185">Reference proteome</keyword>
<evidence type="ECO:0000256" key="3">
    <source>
        <dbReference type="ARBA" id="ARBA00007851"/>
    </source>
</evidence>
<evidence type="ECO:0000256" key="7">
    <source>
        <dbReference type="ARBA" id="ARBA00023002"/>
    </source>
</evidence>